<comment type="caution">
    <text evidence="1">The sequence shown here is derived from an EMBL/GenBank/DDBJ whole genome shotgun (WGS) entry which is preliminary data.</text>
</comment>
<name>A0A9N9JPR7_9GLOM</name>
<organism evidence="1 2">
    <name type="scientific">Dentiscutata erythropus</name>
    <dbReference type="NCBI Taxonomy" id="1348616"/>
    <lineage>
        <taxon>Eukaryota</taxon>
        <taxon>Fungi</taxon>
        <taxon>Fungi incertae sedis</taxon>
        <taxon>Mucoromycota</taxon>
        <taxon>Glomeromycotina</taxon>
        <taxon>Glomeromycetes</taxon>
        <taxon>Diversisporales</taxon>
        <taxon>Gigasporaceae</taxon>
        <taxon>Dentiscutata</taxon>
    </lineage>
</organism>
<dbReference type="AlphaFoldDB" id="A0A9N9JPR7"/>
<evidence type="ECO:0000313" key="1">
    <source>
        <dbReference type="EMBL" id="CAG8790682.1"/>
    </source>
</evidence>
<dbReference type="Proteomes" id="UP000789405">
    <property type="component" value="Unassembled WGS sequence"/>
</dbReference>
<dbReference type="EMBL" id="CAJVPY010027094">
    <property type="protein sequence ID" value="CAG8790682.1"/>
    <property type="molecule type" value="Genomic_DNA"/>
</dbReference>
<sequence length="67" mass="7842">AREVLDTIKVIDAGEVFGTTVIESERMGYTDIYWSTNLARCVFPMEILECILENFIWRLIDMENNPR</sequence>
<proteinExistence type="predicted"/>
<accession>A0A9N9JPR7</accession>
<keyword evidence="2" id="KW-1185">Reference proteome</keyword>
<gene>
    <name evidence="1" type="ORF">DERYTH_LOCUS21364</name>
</gene>
<reference evidence="1" key="1">
    <citation type="submission" date="2021-06" db="EMBL/GenBank/DDBJ databases">
        <authorList>
            <person name="Kallberg Y."/>
            <person name="Tangrot J."/>
            <person name="Rosling A."/>
        </authorList>
    </citation>
    <scope>NUCLEOTIDE SEQUENCE</scope>
    <source>
        <strain evidence="1">MA453B</strain>
    </source>
</reference>
<feature type="non-terminal residue" evidence="1">
    <location>
        <position position="67"/>
    </location>
</feature>
<protein>
    <submittedName>
        <fullName evidence="1">17215_t:CDS:1</fullName>
    </submittedName>
</protein>
<evidence type="ECO:0000313" key="2">
    <source>
        <dbReference type="Proteomes" id="UP000789405"/>
    </source>
</evidence>
<feature type="non-terminal residue" evidence="1">
    <location>
        <position position="1"/>
    </location>
</feature>